<protein>
    <submittedName>
        <fullName evidence="2">Uncharacterized protein</fullName>
    </submittedName>
</protein>
<evidence type="ECO:0000313" key="3">
    <source>
        <dbReference type="Proteomes" id="UP001362899"/>
    </source>
</evidence>
<evidence type="ECO:0000313" key="2">
    <source>
        <dbReference type="EMBL" id="GMM49713.1"/>
    </source>
</evidence>
<gene>
    <name evidence="2" type="ORF">DASB73_006710</name>
</gene>
<feature type="region of interest" description="Disordered" evidence="1">
    <location>
        <begin position="647"/>
        <end position="667"/>
    </location>
</feature>
<keyword evidence="3" id="KW-1185">Reference proteome</keyword>
<accession>A0AAV5RE22</accession>
<proteinExistence type="predicted"/>
<feature type="compositionally biased region" description="Polar residues" evidence="1">
    <location>
        <begin position="115"/>
        <end position="137"/>
    </location>
</feature>
<feature type="region of interest" description="Disordered" evidence="1">
    <location>
        <begin position="70"/>
        <end position="100"/>
    </location>
</feature>
<feature type="region of interest" description="Disordered" evidence="1">
    <location>
        <begin position="195"/>
        <end position="217"/>
    </location>
</feature>
<feature type="compositionally biased region" description="Polar residues" evidence="1">
    <location>
        <begin position="652"/>
        <end position="667"/>
    </location>
</feature>
<dbReference type="EMBL" id="BTGC01000003">
    <property type="protein sequence ID" value="GMM49713.1"/>
    <property type="molecule type" value="Genomic_DNA"/>
</dbReference>
<name>A0AAV5RE22_STABA</name>
<evidence type="ECO:0000256" key="1">
    <source>
        <dbReference type="SAM" id="MobiDB-lite"/>
    </source>
</evidence>
<organism evidence="2 3">
    <name type="scientific">Starmerella bacillaris</name>
    <name type="common">Yeast</name>
    <name type="synonym">Candida zemplinina</name>
    <dbReference type="NCBI Taxonomy" id="1247836"/>
    <lineage>
        <taxon>Eukaryota</taxon>
        <taxon>Fungi</taxon>
        <taxon>Dikarya</taxon>
        <taxon>Ascomycota</taxon>
        <taxon>Saccharomycotina</taxon>
        <taxon>Dipodascomycetes</taxon>
        <taxon>Dipodascales</taxon>
        <taxon>Trichomonascaceae</taxon>
        <taxon>Starmerella</taxon>
    </lineage>
</organism>
<sequence length="667" mass="76456">MSEYDRYNTAPHVFKSRVVLPRNRDACTMAKKNNRGKLTMQNPIFDCFKGLVPETSMVYPESEEEDLIDVSNNDIPSPQCPLDSSEVPELGNSSAETTPDVDARSMHDFTYQAVSAPSSGTAQDKSSDNFQDSLSPKSHNEWGPDEHQYARELMSVIGTECKPRPKPSEEQDFGEVSYKYSRKNFYDIYPSESVNDDSLIENEPSESGTVQYHGRPDECGTQDGWINRRFEPHLDQAIEEDDLENDHNAELCGDGNPYMESCFPTATTNPSPQQSNECSLWAHPISLQRKMSPLSSVRKDLSDLKSPDAFFTVALDRIFTKMVIALNERESAYLFRDFAGHFTTFLDRFGPGGYDSHRAPPSASWMLKLIMPWFQIEESANDTHVSTYAEVSSWARRITEFLGEENWQVMLEEGPLDLCIEHVAYANHEINESAYQTIKVIVQTLPIRHELLYKILLIKTMSFGFESNEMAFLRHHRLRLINQFVERMDSEKSKDNQELFLSLLNDILNDLDNCNSWETDKGLCKSVKQCMEFASKVYKSIEFLDVKESSGTTTRSRAPRLSLNVNSKKFADIQISDNCVSESDEDDTERLQRTGSTRQRVKEFFRRIFKRNREPKDLDRLEIMSTKSMPVIPNRLSMNTFRIPAHELPRQRSGSNPDLFSSNLYVD</sequence>
<reference evidence="2 3" key="1">
    <citation type="journal article" date="2023" name="Elife">
        <title>Identification of key yeast species and microbe-microbe interactions impacting larval growth of Drosophila in the wild.</title>
        <authorList>
            <person name="Mure A."/>
            <person name="Sugiura Y."/>
            <person name="Maeda R."/>
            <person name="Honda K."/>
            <person name="Sakurai N."/>
            <person name="Takahashi Y."/>
            <person name="Watada M."/>
            <person name="Katoh T."/>
            <person name="Gotoh A."/>
            <person name="Gotoh Y."/>
            <person name="Taniguchi I."/>
            <person name="Nakamura K."/>
            <person name="Hayashi T."/>
            <person name="Katayama T."/>
            <person name="Uemura T."/>
            <person name="Hattori Y."/>
        </authorList>
    </citation>
    <scope>NUCLEOTIDE SEQUENCE [LARGE SCALE GENOMIC DNA]</scope>
    <source>
        <strain evidence="2 3">SB-73</strain>
    </source>
</reference>
<feature type="region of interest" description="Disordered" evidence="1">
    <location>
        <begin position="115"/>
        <end position="144"/>
    </location>
</feature>
<feature type="compositionally biased region" description="Acidic residues" evidence="1">
    <location>
        <begin position="195"/>
        <end position="204"/>
    </location>
</feature>
<comment type="caution">
    <text evidence="2">The sequence shown here is derived from an EMBL/GenBank/DDBJ whole genome shotgun (WGS) entry which is preliminary data.</text>
</comment>
<dbReference type="AlphaFoldDB" id="A0AAV5RE22"/>
<dbReference type="Proteomes" id="UP001362899">
    <property type="component" value="Unassembled WGS sequence"/>
</dbReference>